<accession>A0A0F9K2A4</accession>
<comment type="caution">
    <text evidence="1">The sequence shown here is derived from an EMBL/GenBank/DDBJ whole genome shotgun (WGS) entry which is preliminary data.</text>
</comment>
<gene>
    <name evidence="1" type="ORF">LCGC14_1457410</name>
</gene>
<evidence type="ECO:0000313" key="1">
    <source>
        <dbReference type="EMBL" id="KKM68786.1"/>
    </source>
</evidence>
<protein>
    <submittedName>
        <fullName evidence="1">Uncharacterized protein</fullName>
    </submittedName>
</protein>
<name>A0A0F9K2A4_9ZZZZ</name>
<dbReference type="AlphaFoldDB" id="A0A0F9K2A4"/>
<organism evidence="1">
    <name type="scientific">marine sediment metagenome</name>
    <dbReference type="NCBI Taxonomy" id="412755"/>
    <lineage>
        <taxon>unclassified sequences</taxon>
        <taxon>metagenomes</taxon>
        <taxon>ecological metagenomes</taxon>
    </lineage>
</organism>
<proteinExistence type="predicted"/>
<sequence length="79" mass="8793">MITAVSKPDLTRLVNDIMGGTHGLPLVMNTKGAWAVVWGPDYPTLTIELPCCRYTYPNAEALPSEDFRCPHGEWLVKYA</sequence>
<dbReference type="EMBL" id="LAZR01010107">
    <property type="protein sequence ID" value="KKM68786.1"/>
    <property type="molecule type" value="Genomic_DNA"/>
</dbReference>
<reference evidence="1" key="1">
    <citation type="journal article" date="2015" name="Nature">
        <title>Complex archaea that bridge the gap between prokaryotes and eukaryotes.</title>
        <authorList>
            <person name="Spang A."/>
            <person name="Saw J.H."/>
            <person name="Jorgensen S.L."/>
            <person name="Zaremba-Niedzwiedzka K."/>
            <person name="Martijn J."/>
            <person name="Lind A.E."/>
            <person name="van Eijk R."/>
            <person name="Schleper C."/>
            <person name="Guy L."/>
            <person name="Ettema T.J."/>
        </authorList>
    </citation>
    <scope>NUCLEOTIDE SEQUENCE</scope>
</reference>